<comment type="caution">
    <text evidence="4">The sequence shown here is derived from an EMBL/GenBank/DDBJ whole genome shotgun (WGS) entry which is preliminary data.</text>
</comment>
<dbReference type="PANTHER" id="PTHR22588:SF3">
    <property type="entry name" value="VWFA DOMAIN-CONTAINING PROTEIN"/>
    <property type="match status" value="1"/>
</dbReference>
<evidence type="ECO:0000313" key="5">
    <source>
        <dbReference type="Proteomes" id="UP000241890"/>
    </source>
</evidence>
<reference evidence="4 5" key="1">
    <citation type="submission" date="2017-12" db="EMBL/GenBank/DDBJ databases">
        <title>Sequencing, de novo assembly and annotation of complete genome of a new Thraustochytrid species, strain FCC1311.</title>
        <authorList>
            <person name="Sedici K."/>
            <person name="Godart F."/>
            <person name="Aiese Cigliano R."/>
            <person name="Sanseverino W."/>
            <person name="Barakat M."/>
            <person name="Ortet P."/>
            <person name="Marechal E."/>
            <person name="Cagnac O."/>
            <person name="Amato A."/>
        </authorList>
    </citation>
    <scope>NUCLEOTIDE SEQUENCE [LARGE SCALE GENOMIC DNA]</scope>
</reference>
<evidence type="ECO:0000313" key="4">
    <source>
        <dbReference type="EMBL" id="GBG26243.1"/>
    </source>
</evidence>
<dbReference type="PROSITE" id="PS50234">
    <property type="entry name" value="VWFA"/>
    <property type="match status" value="2"/>
</dbReference>
<keyword evidence="2" id="KW-0732">Signal</keyword>
<sequence>MKNMLRAAAVLLAALGLAASVNAASEAVGVGPSSSCAPYDVVMMLDASTSKSNFRLAQNIALAIAAEFDIGVTASKDRVTAFSFSNKAYKSRQLWQVKNSGYFHRLITSMSITRSSDTNVPYAIDLAGRMIGKQPRGATEIIILISDGAVNFARYSKNLVGNVCSNIGSARDFSDEAIKECIHAQLLDLVDEDGMKFIYVPIGDSPILPSAPLDAYVEVPSDLTDESTIASGVAELVCDANAAVTPKGCGDPVDILFVVDASLTTSDEDLAEAYEFVLDFASRWTGHARFGLIEYSTDINENFPLVNDDGSAYFDSASDLATAVKGISHPDEQRQNTNMPLGLLTALGIIEEAQRIDTELAHDARSTIVVHIGDDVPNVEWEYGRLPILCANYNKENKYPKKAAKACTQKFVKQIRRVADYLAVRVGNEQGSASLYQKIKPAVDLYKVEEYASWHALADQLVDDQCETSLLGITPSPTSAPTEAPTDAPTDAPTEAPTDAPTNAPTEAPTESPTEAPTLSPVIFIEGCYHQYVINKAQANHKLGSFEDNAGIQLPEQCHSKCVETEGCNYWSFRAQSSWEGENAAAQCNLMSELREAASTASERWTSGSRFCTNAPTAAPTDAPTDAPTNAPTDAPTDAPTPTPTDAPTPAPTPTPTLAPTDAPTDTPASCWIGVSYVWDGVSNLHEYYLSYTTHSDEETAEDCQLLCRNVPGCGFAVLDKYAVLETAYCDYYTADPGLTPALGSIDVAGPAYC</sequence>
<accession>A0A2R5GCC8</accession>
<feature type="domain" description="VWFA" evidence="3">
    <location>
        <begin position="254"/>
        <end position="465"/>
    </location>
</feature>
<dbReference type="EMBL" id="BEYU01000019">
    <property type="protein sequence ID" value="GBG26243.1"/>
    <property type="molecule type" value="Genomic_DNA"/>
</dbReference>
<keyword evidence="5" id="KW-1185">Reference proteome</keyword>
<protein>
    <submittedName>
        <fullName evidence="4">Matrilin-2</fullName>
    </submittedName>
</protein>
<dbReference type="OrthoDB" id="6132182at2759"/>
<dbReference type="SUPFAM" id="SSF53300">
    <property type="entry name" value="vWA-like"/>
    <property type="match status" value="2"/>
</dbReference>
<feature type="chain" id="PRO_5015325393" evidence="2">
    <location>
        <begin position="24"/>
        <end position="754"/>
    </location>
</feature>
<dbReference type="Proteomes" id="UP000241890">
    <property type="component" value="Unassembled WGS sequence"/>
</dbReference>
<feature type="domain" description="VWFA" evidence="3">
    <location>
        <begin position="40"/>
        <end position="204"/>
    </location>
</feature>
<feature type="region of interest" description="Disordered" evidence="1">
    <location>
        <begin position="605"/>
        <end position="664"/>
    </location>
</feature>
<feature type="region of interest" description="Disordered" evidence="1">
    <location>
        <begin position="470"/>
        <end position="517"/>
    </location>
</feature>
<dbReference type="InterPro" id="IPR036465">
    <property type="entry name" value="vWFA_dom_sf"/>
</dbReference>
<dbReference type="InParanoid" id="A0A2R5GCC8"/>
<feature type="compositionally biased region" description="Low complexity" evidence="1">
    <location>
        <begin position="613"/>
        <end position="638"/>
    </location>
</feature>
<dbReference type="CDD" id="cd00198">
    <property type="entry name" value="vWFA"/>
    <property type="match status" value="2"/>
</dbReference>
<dbReference type="PANTHER" id="PTHR22588">
    <property type="entry name" value="VWFA DOMAIN-CONTAINING PROTEIN"/>
    <property type="match status" value="1"/>
</dbReference>
<gene>
    <name evidence="4" type="ORF">FCC1311_024642</name>
</gene>
<dbReference type="Gene3D" id="3.50.4.10">
    <property type="entry name" value="Hepatocyte Growth Factor"/>
    <property type="match status" value="1"/>
</dbReference>
<feature type="signal peptide" evidence="2">
    <location>
        <begin position="1"/>
        <end position="23"/>
    </location>
</feature>
<feature type="compositionally biased region" description="Low complexity" evidence="1">
    <location>
        <begin position="474"/>
        <end position="517"/>
    </location>
</feature>
<evidence type="ECO:0000259" key="3">
    <source>
        <dbReference type="PROSITE" id="PS50234"/>
    </source>
</evidence>
<dbReference type="SMART" id="SM00327">
    <property type="entry name" value="VWA"/>
    <property type="match status" value="2"/>
</dbReference>
<evidence type="ECO:0000256" key="2">
    <source>
        <dbReference type="SAM" id="SignalP"/>
    </source>
</evidence>
<dbReference type="InterPro" id="IPR002035">
    <property type="entry name" value="VWF_A"/>
</dbReference>
<dbReference type="Gene3D" id="3.40.50.410">
    <property type="entry name" value="von Willebrand factor, type A domain"/>
    <property type="match status" value="2"/>
</dbReference>
<evidence type="ECO:0000256" key="1">
    <source>
        <dbReference type="SAM" id="MobiDB-lite"/>
    </source>
</evidence>
<organism evidence="4 5">
    <name type="scientific">Hondaea fermentalgiana</name>
    <dbReference type="NCBI Taxonomy" id="2315210"/>
    <lineage>
        <taxon>Eukaryota</taxon>
        <taxon>Sar</taxon>
        <taxon>Stramenopiles</taxon>
        <taxon>Bigyra</taxon>
        <taxon>Labyrinthulomycetes</taxon>
        <taxon>Thraustochytrida</taxon>
        <taxon>Thraustochytriidae</taxon>
        <taxon>Hondaea</taxon>
    </lineage>
</organism>
<feature type="compositionally biased region" description="Pro residues" evidence="1">
    <location>
        <begin position="639"/>
        <end position="657"/>
    </location>
</feature>
<dbReference type="AlphaFoldDB" id="A0A2R5GCC8"/>
<dbReference type="Pfam" id="PF00092">
    <property type="entry name" value="VWA"/>
    <property type="match status" value="2"/>
</dbReference>
<name>A0A2R5GCC8_9STRA</name>
<proteinExistence type="predicted"/>
<dbReference type="InterPro" id="IPR052229">
    <property type="entry name" value="Collagen-VI/PIF"/>
</dbReference>